<keyword evidence="3" id="KW-1185">Reference proteome</keyword>
<proteinExistence type="predicted"/>
<reference evidence="2" key="1">
    <citation type="submission" date="2022-11" db="EMBL/GenBank/DDBJ databases">
        <authorList>
            <person name="Graham C."/>
            <person name="Newman J.D."/>
        </authorList>
    </citation>
    <scope>NUCLEOTIDE SEQUENCE</scope>
    <source>
        <strain evidence="2">DSM 19486</strain>
    </source>
</reference>
<dbReference type="RefSeq" id="WP_010603170.1">
    <property type="nucleotide sequence ID" value="NZ_JAPJUH010000002.1"/>
</dbReference>
<dbReference type="AlphaFoldDB" id="A0A9X3I902"/>
<evidence type="ECO:0000313" key="2">
    <source>
        <dbReference type="EMBL" id="MCX3264790.1"/>
    </source>
</evidence>
<dbReference type="Proteomes" id="UP001142592">
    <property type="component" value="Unassembled WGS sequence"/>
</dbReference>
<organism evidence="2 3">
    <name type="scientific">Pedobacter agri</name>
    <dbReference type="NCBI Taxonomy" id="454586"/>
    <lineage>
        <taxon>Bacteria</taxon>
        <taxon>Pseudomonadati</taxon>
        <taxon>Bacteroidota</taxon>
        <taxon>Sphingobacteriia</taxon>
        <taxon>Sphingobacteriales</taxon>
        <taxon>Sphingobacteriaceae</taxon>
        <taxon>Pedobacter</taxon>
    </lineage>
</organism>
<comment type="caution">
    <text evidence="2">The sequence shown here is derived from an EMBL/GenBank/DDBJ whole genome shotgun (WGS) entry which is preliminary data.</text>
</comment>
<evidence type="ECO:0000256" key="1">
    <source>
        <dbReference type="SAM" id="Coils"/>
    </source>
</evidence>
<accession>A0A9X3I902</accession>
<dbReference type="EMBL" id="JAPJUH010000002">
    <property type="protein sequence ID" value="MCX3264790.1"/>
    <property type="molecule type" value="Genomic_DNA"/>
</dbReference>
<gene>
    <name evidence="2" type="ORF">OQZ29_08550</name>
</gene>
<protein>
    <submittedName>
        <fullName evidence="2">Uncharacterized protein</fullName>
    </submittedName>
</protein>
<keyword evidence="1" id="KW-0175">Coiled coil</keyword>
<sequence>MAKRTLNYREESRKNWYQIKEDGDNSQLSTEDLKFGCILRIADSMELMAKDRTELERQNKQLGELATNRYEEIQTLKKAVAAYKGKWNKLKKQLAEMEAKCI</sequence>
<evidence type="ECO:0000313" key="3">
    <source>
        <dbReference type="Proteomes" id="UP001142592"/>
    </source>
</evidence>
<name>A0A9X3I902_9SPHI</name>
<feature type="coiled-coil region" evidence="1">
    <location>
        <begin position="45"/>
        <end position="100"/>
    </location>
</feature>